<keyword evidence="3" id="KW-1185">Reference proteome</keyword>
<organism evidence="2 3">
    <name type="scientific">Natronorubrum halalkaliphilum</name>
    <dbReference type="NCBI Taxonomy" id="2691917"/>
    <lineage>
        <taxon>Archaea</taxon>
        <taxon>Methanobacteriati</taxon>
        <taxon>Methanobacteriota</taxon>
        <taxon>Stenosarchaea group</taxon>
        <taxon>Halobacteria</taxon>
        <taxon>Halobacteriales</taxon>
        <taxon>Natrialbaceae</taxon>
        <taxon>Natronorubrum</taxon>
    </lineage>
</organism>
<evidence type="ECO:0000313" key="2">
    <source>
        <dbReference type="EMBL" id="MXV61299.1"/>
    </source>
</evidence>
<dbReference type="EMBL" id="WUYX01000017">
    <property type="protein sequence ID" value="MXV61299.1"/>
    <property type="molecule type" value="Genomic_DNA"/>
</dbReference>
<dbReference type="OrthoDB" id="321312at2157"/>
<feature type="compositionally biased region" description="Basic and acidic residues" evidence="1">
    <location>
        <begin position="17"/>
        <end position="31"/>
    </location>
</feature>
<feature type="region of interest" description="Disordered" evidence="1">
    <location>
        <begin position="316"/>
        <end position="336"/>
    </location>
</feature>
<accession>A0A6B0VL51</accession>
<evidence type="ECO:0000313" key="3">
    <source>
        <dbReference type="Proteomes" id="UP000434101"/>
    </source>
</evidence>
<reference evidence="2 3" key="1">
    <citation type="submission" date="2020-01" db="EMBL/GenBank/DDBJ databases">
        <title>Natronorubrum sp. JWXQ-INN 674 isolated from Inner Mongolia Autonomous Region of China.</title>
        <authorList>
            <person name="Xue Q."/>
        </authorList>
    </citation>
    <scope>NUCLEOTIDE SEQUENCE [LARGE SCALE GENOMIC DNA]</scope>
    <source>
        <strain evidence="2 3">JWXQ-INN-674</strain>
    </source>
</reference>
<dbReference type="RefSeq" id="WP_160063073.1">
    <property type="nucleotide sequence ID" value="NZ_WUYX01000017.1"/>
</dbReference>
<name>A0A6B0VL51_9EURY</name>
<feature type="compositionally biased region" description="Acidic residues" evidence="1">
    <location>
        <begin position="327"/>
        <end position="336"/>
    </location>
</feature>
<dbReference type="AlphaFoldDB" id="A0A6B0VL51"/>
<feature type="region of interest" description="Disordered" evidence="1">
    <location>
        <begin position="1"/>
        <end position="31"/>
    </location>
</feature>
<dbReference type="Proteomes" id="UP000434101">
    <property type="component" value="Unassembled WGS sequence"/>
</dbReference>
<comment type="caution">
    <text evidence="2">The sequence shown here is derived from an EMBL/GenBank/DDBJ whole genome shotgun (WGS) entry which is preliminary data.</text>
</comment>
<protein>
    <submittedName>
        <fullName evidence="2">Uncharacterized protein</fullName>
    </submittedName>
</protein>
<proteinExistence type="predicted"/>
<sequence length="397" mass="44482">MSDEQDNFTVGGFSEWQRGEQQREPDEVLPHSGYVRDDQIDRQMSVRAIHHDTDRWDGDAPANYLGVQKNKDILSVEGGQTARQALETGDTVTLKHFIGDPDQQHDLANLQAIHRLEKIVNGPAPVIVVLGKMGAGKSDFAGLIGEVRNHLVDGHMKVASNIQTLRRNDDWVREDGAVHDGWVTNFPLLSEWVEQDGEPVRVEDGEVVRREQSPKLFVGDEFSSAGSGSGEQAHLVRKLMGPLVFKIRKYNGALIYIGHDESSIHPMLWRVGTIIKKVDKKTALIADRISNGNLQDVEKLPLNGIPKTNWNMATEEASDWSWTAPSTEDEAGDPLNDDDAKKAFMWTLKACRDEGMSPNQASQFVPFSHTTVYDWYDDYDEGGEKRNWVETVDQVIA</sequence>
<evidence type="ECO:0000256" key="1">
    <source>
        <dbReference type="SAM" id="MobiDB-lite"/>
    </source>
</evidence>
<gene>
    <name evidence="2" type="ORF">GS429_04310</name>
</gene>